<dbReference type="Pfam" id="PF10433">
    <property type="entry name" value="Beta-prop_RSE1_1st"/>
    <property type="match status" value="1"/>
</dbReference>
<accession>X6NU33</accession>
<evidence type="ECO:0000256" key="1">
    <source>
        <dbReference type="SAM" id="MobiDB-lite"/>
    </source>
</evidence>
<dbReference type="InterPro" id="IPR050358">
    <property type="entry name" value="RSE1/DDB1/CFT1"/>
</dbReference>
<dbReference type="Gene3D" id="2.130.10.10">
    <property type="entry name" value="YVTN repeat-like/Quinoprotein amine dehydrogenase"/>
    <property type="match status" value="1"/>
</dbReference>
<gene>
    <name evidence="3" type="ORF">RFI_07314</name>
</gene>
<dbReference type="OrthoDB" id="6109at2759"/>
<dbReference type="EMBL" id="ASPP01005836">
    <property type="protein sequence ID" value="ETO29805.1"/>
    <property type="molecule type" value="Genomic_DNA"/>
</dbReference>
<feature type="compositionally biased region" description="Low complexity" evidence="1">
    <location>
        <begin position="146"/>
        <end position="170"/>
    </location>
</feature>
<dbReference type="InterPro" id="IPR018846">
    <property type="entry name" value="Beta-prop_RSE1/DDB1/CPSF1_1st"/>
</dbReference>
<dbReference type="PANTHER" id="PTHR10644">
    <property type="entry name" value="DNA REPAIR/RNA PROCESSING CPSF FAMILY"/>
    <property type="match status" value="1"/>
</dbReference>
<feature type="region of interest" description="Disordered" evidence="1">
    <location>
        <begin position="129"/>
        <end position="175"/>
    </location>
</feature>
<proteinExistence type="predicted"/>
<evidence type="ECO:0000313" key="3">
    <source>
        <dbReference type="EMBL" id="ETO29805.1"/>
    </source>
</evidence>
<keyword evidence="4" id="KW-1185">Reference proteome</keyword>
<comment type="caution">
    <text evidence="3">The sequence shown here is derived from an EMBL/GenBank/DDBJ whole genome shotgun (WGS) entry which is preliminary data.</text>
</comment>
<feature type="domain" description="RSE1/DDB1/CPSF1 first beta-propeller" evidence="2">
    <location>
        <begin position="256"/>
        <end position="431"/>
    </location>
</feature>
<organism evidence="3 4">
    <name type="scientific">Reticulomyxa filosa</name>
    <dbReference type="NCBI Taxonomy" id="46433"/>
    <lineage>
        <taxon>Eukaryota</taxon>
        <taxon>Sar</taxon>
        <taxon>Rhizaria</taxon>
        <taxon>Retaria</taxon>
        <taxon>Foraminifera</taxon>
        <taxon>Monothalamids</taxon>
        <taxon>Reticulomyxidae</taxon>
        <taxon>Reticulomyxa</taxon>
    </lineage>
</organism>
<name>X6NU33_RETFI</name>
<dbReference type="InterPro" id="IPR015943">
    <property type="entry name" value="WD40/YVTN_repeat-like_dom_sf"/>
</dbReference>
<evidence type="ECO:0000313" key="4">
    <source>
        <dbReference type="Proteomes" id="UP000023152"/>
    </source>
</evidence>
<reference evidence="3 4" key="1">
    <citation type="journal article" date="2013" name="Curr. Biol.">
        <title>The Genome of the Foraminiferan Reticulomyxa filosa.</title>
        <authorList>
            <person name="Glockner G."/>
            <person name="Hulsmann N."/>
            <person name="Schleicher M."/>
            <person name="Noegel A.A."/>
            <person name="Eichinger L."/>
            <person name="Gallinger C."/>
            <person name="Pawlowski J."/>
            <person name="Sierra R."/>
            <person name="Euteneuer U."/>
            <person name="Pillet L."/>
            <person name="Moustafa A."/>
            <person name="Platzer M."/>
            <person name="Groth M."/>
            <person name="Szafranski K."/>
            <person name="Schliwa M."/>
        </authorList>
    </citation>
    <scope>NUCLEOTIDE SEQUENCE [LARGE SCALE GENOMIC DNA]</scope>
</reference>
<dbReference type="AlphaFoldDB" id="X6NU33"/>
<dbReference type="Proteomes" id="UP000023152">
    <property type="component" value="Unassembled WGS sequence"/>
</dbReference>
<evidence type="ECO:0000259" key="2">
    <source>
        <dbReference type="Pfam" id="PF10433"/>
    </source>
</evidence>
<sequence length="486" mass="54651">MQIEMAQKKKTETSTSFAAGTVPSLRNLAAVASSAPTRNEGCFFKSFFSTLKFIYFFLFWEKKKEIEEPPISPLHVKYNELSVSFSSQYFLMDLFERCGEVLDFIFLDFENITTATHYRNLLGHKHESANSAGGSVPVDSNENKTNKNNNNNNNNNNNDNNNNNTTMSNNDVPMNETNLPPPIQMLVLYQKDPTWSGRVPVKYKNIGVMGIVLNVMTNTWQVLFDLPNYLPYEFFKLVPVPGFLKSSYNVHVLNSDINPILSHQKQGLGGAFIVSPHALLHFNERSVDFGISLNEHGDDYIADFPVIRKWTEKLTSLEECPITPLLTHPDHFLLSDGHGNIYLLSLEHRRMDMTWVAHASIMTCITTLNQGYVFFGSRLGDSLLLRCQTKSCDTLLSSSSLQLQSTTMMMVGLNDTANTNTNTNTNAIENQTLVTTQTIKTEDADMKNNTSIDLFRSLFLSDATVGKKRNLSEMTAIDITTTLSHG</sequence>
<protein>
    <submittedName>
        <fullName evidence="3">Chitinase class I family protein</fullName>
    </submittedName>
</protein>